<comment type="catalytic activity">
    <reaction evidence="1">
        <text>a quinone + NADH + 5 H(+)(in) = a quinol + NAD(+) + 4 H(+)(out)</text>
        <dbReference type="Rhea" id="RHEA:57888"/>
        <dbReference type="ChEBI" id="CHEBI:15378"/>
        <dbReference type="ChEBI" id="CHEBI:24646"/>
        <dbReference type="ChEBI" id="CHEBI:57540"/>
        <dbReference type="ChEBI" id="CHEBI:57945"/>
        <dbReference type="ChEBI" id="CHEBI:132124"/>
    </reaction>
</comment>
<dbReference type="GO" id="GO:0008137">
    <property type="term" value="F:NADH dehydrogenase (ubiquinone) activity"/>
    <property type="evidence" value="ECO:0007669"/>
    <property type="project" value="UniProtKB-UniRule"/>
</dbReference>
<dbReference type="AlphaFoldDB" id="A0A1I1F825"/>
<keyword evidence="2" id="KW-0830">Ubiquinone</keyword>
<sequence length="190" mass="19971">METLVFGCLAVTALTMGWLVFVLGSMARVTFALLAALVCVGGVTMLLGLPYLGVVLVLMTVMEMVIMAVFMIAYMMNPAGLMPMSMVHNRYGAMAIAAGVFLALAAGILLVPWPARPAGEPPADTTFQLGEALMGTQMLTMTVLGLVLLSTMVAAIVLATARGRYDRYGDRLERRVPRDPAAGGTGGAGR</sequence>
<evidence type="ECO:0000256" key="1">
    <source>
        <dbReference type="RuleBase" id="RU004429"/>
    </source>
</evidence>
<feature type="transmembrane region" description="Helical" evidence="1">
    <location>
        <begin position="135"/>
        <end position="161"/>
    </location>
</feature>
<feature type="transmembrane region" description="Helical" evidence="1">
    <location>
        <begin position="51"/>
        <end position="74"/>
    </location>
</feature>
<dbReference type="STRING" id="910347.SAMN05421773_101635"/>
<organism evidence="2 3">
    <name type="scientific">Streptomyces aidingensis</name>
    <dbReference type="NCBI Taxonomy" id="910347"/>
    <lineage>
        <taxon>Bacteria</taxon>
        <taxon>Bacillati</taxon>
        <taxon>Actinomycetota</taxon>
        <taxon>Actinomycetes</taxon>
        <taxon>Kitasatosporales</taxon>
        <taxon>Streptomycetaceae</taxon>
        <taxon>Streptomyces</taxon>
    </lineage>
</organism>
<comment type="subcellular location">
    <subcellularLocation>
        <location evidence="1">Cell membrane</location>
        <topology evidence="1">Multi-pass membrane protein</topology>
    </subcellularLocation>
</comment>
<comment type="similarity">
    <text evidence="1">Belongs to the complex I subunit 6 family.</text>
</comment>
<dbReference type="Proteomes" id="UP000199207">
    <property type="component" value="Unassembled WGS sequence"/>
</dbReference>
<gene>
    <name evidence="2" type="ORF">SAMN05421773_101635</name>
</gene>
<evidence type="ECO:0000313" key="3">
    <source>
        <dbReference type="Proteomes" id="UP000199207"/>
    </source>
</evidence>
<dbReference type="EMBL" id="FOLM01000001">
    <property type="protein sequence ID" value="SFB95434.1"/>
    <property type="molecule type" value="Genomic_DNA"/>
</dbReference>
<dbReference type="Pfam" id="PF00499">
    <property type="entry name" value="Oxidored_q3"/>
    <property type="match status" value="1"/>
</dbReference>
<dbReference type="GO" id="GO:0005886">
    <property type="term" value="C:plasma membrane"/>
    <property type="evidence" value="ECO:0007669"/>
    <property type="project" value="UniProtKB-SubCell"/>
</dbReference>
<dbReference type="EC" id="7.1.1.-" evidence="1"/>
<proteinExistence type="inferred from homology"/>
<keyword evidence="1" id="KW-0874">Quinone</keyword>
<dbReference type="GO" id="GO:0048038">
    <property type="term" value="F:quinone binding"/>
    <property type="evidence" value="ECO:0007669"/>
    <property type="project" value="UniProtKB-UniRule"/>
</dbReference>
<dbReference type="OrthoDB" id="3401830at2"/>
<keyword evidence="3" id="KW-1185">Reference proteome</keyword>
<feature type="transmembrane region" description="Helical" evidence="1">
    <location>
        <begin position="95"/>
        <end position="115"/>
    </location>
</feature>
<accession>A0A1I1F825</accession>
<name>A0A1I1F825_9ACTN</name>
<keyword evidence="1" id="KW-1003">Cell membrane</keyword>
<dbReference type="InterPro" id="IPR042106">
    <property type="entry name" value="Nuo/plastoQ_OxRdtase_6_NuoJ"/>
</dbReference>
<keyword evidence="1" id="KW-0472">Membrane</keyword>
<reference evidence="2 3" key="1">
    <citation type="submission" date="2016-10" db="EMBL/GenBank/DDBJ databases">
        <authorList>
            <person name="de Groot N.N."/>
        </authorList>
    </citation>
    <scope>NUCLEOTIDE SEQUENCE [LARGE SCALE GENOMIC DNA]</scope>
    <source>
        <strain evidence="2 3">CGMCC 4.5739</strain>
    </source>
</reference>
<dbReference type="RefSeq" id="WP_093837012.1">
    <property type="nucleotide sequence ID" value="NZ_FOLM01000001.1"/>
</dbReference>
<dbReference type="InterPro" id="IPR001457">
    <property type="entry name" value="NADH_UbQ/plastoQ_OxRdtase_su6"/>
</dbReference>
<keyword evidence="1" id="KW-0812">Transmembrane</keyword>
<evidence type="ECO:0000313" key="2">
    <source>
        <dbReference type="EMBL" id="SFB95434.1"/>
    </source>
</evidence>
<protein>
    <recommendedName>
        <fullName evidence="1">NADH-quinone oxidoreductase subunit J</fullName>
        <ecNumber evidence="1">7.1.1.-</ecNumber>
    </recommendedName>
</protein>
<keyword evidence="1" id="KW-0520">NAD</keyword>
<comment type="caution">
    <text evidence="1">Lacks conserved residue(s) required for the propagation of feature annotation.</text>
</comment>
<keyword evidence="1" id="KW-1133">Transmembrane helix</keyword>
<dbReference type="Gene3D" id="1.20.120.1200">
    <property type="entry name" value="NADH-ubiquinone/plastoquinone oxidoreductase chain 6, subunit NuoJ"/>
    <property type="match status" value="1"/>
</dbReference>
<comment type="function">
    <text evidence="1">NDH-1 shuttles electrons from NADH, via FMN and iron-sulfur (Fe-S) centers, to quinones in the respiratory chain. Couples the redox reaction to proton translocation (for every two electrons transferred, four hydrogen ions are translocated across the cytoplasmic membrane), and thus conserves the redox energy in a proton gradient.</text>
</comment>